<organism evidence="1 2">
    <name type="scientific">Corynebacterium ammoniagenes DSM 20306</name>
    <dbReference type="NCBI Taxonomy" id="649754"/>
    <lineage>
        <taxon>Bacteria</taxon>
        <taxon>Bacillati</taxon>
        <taxon>Actinomycetota</taxon>
        <taxon>Actinomycetes</taxon>
        <taxon>Mycobacteriales</taxon>
        <taxon>Corynebacteriaceae</taxon>
        <taxon>Corynebacterium</taxon>
    </lineage>
</organism>
<evidence type="ECO:0000313" key="2">
    <source>
        <dbReference type="Proteomes" id="UP000006015"/>
    </source>
</evidence>
<proteinExistence type="predicted"/>
<accession>A0ABN0ABT1</accession>
<keyword evidence="2" id="KW-1185">Reference proteome</keyword>
<name>A0ABN0ABT1_CORAM</name>
<comment type="caution">
    <text evidence="1">The sequence shown here is derived from an EMBL/GenBank/DDBJ whole genome shotgun (WGS) entry which is preliminary data.</text>
</comment>
<dbReference type="EMBL" id="ADNS01000031">
    <property type="protein sequence ID" value="EFG80190.1"/>
    <property type="molecule type" value="Genomic_DNA"/>
</dbReference>
<gene>
    <name evidence="1" type="ORF">HMPREF0281_02281</name>
</gene>
<protein>
    <submittedName>
        <fullName evidence="1">Uncharacterized protein</fullName>
    </submittedName>
</protein>
<evidence type="ECO:0000313" key="1">
    <source>
        <dbReference type="EMBL" id="EFG80190.1"/>
    </source>
</evidence>
<sequence length="58" mass="6506">MTHVDSIRLRSSGTYLFGIDFPPFASCCFWCGVRRGAQRPAMSVLVPRMVGCLRPTKE</sequence>
<reference evidence="1 2" key="1">
    <citation type="submission" date="2010-04" db="EMBL/GenBank/DDBJ databases">
        <authorList>
            <person name="Weinstock G."/>
            <person name="Sodergren E."/>
            <person name="Clifton S."/>
            <person name="Fulton L."/>
            <person name="Fulton B."/>
            <person name="Courtney L."/>
            <person name="Fronick C."/>
            <person name="Harrison M."/>
            <person name="Strong C."/>
            <person name="Farmer C."/>
            <person name="Delahaunty K."/>
            <person name="Markovic C."/>
            <person name="Hall O."/>
            <person name="Minx P."/>
            <person name="Tomlinson C."/>
            <person name="Mitreva M."/>
            <person name="Hou S."/>
            <person name="Wollam A."/>
            <person name="Pepin K.H."/>
            <person name="Johnson M."/>
            <person name="Bhonagiri V."/>
            <person name="Zhang X."/>
            <person name="Suruliraj S."/>
            <person name="Warren W."/>
            <person name="Chinwalla A."/>
            <person name="Mardis E.R."/>
            <person name="Wilson R.K."/>
        </authorList>
    </citation>
    <scope>NUCLEOTIDE SEQUENCE [LARGE SCALE GENOMIC DNA]</scope>
    <source>
        <strain evidence="1 2">DSM 20306</strain>
    </source>
</reference>
<dbReference type="Proteomes" id="UP000006015">
    <property type="component" value="Unassembled WGS sequence"/>
</dbReference>